<keyword evidence="7" id="KW-0732">Signal</keyword>
<dbReference type="GO" id="GO:0044718">
    <property type="term" value="P:siderophore transmembrane transport"/>
    <property type="evidence" value="ECO:0007669"/>
    <property type="project" value="TreeGrafter"/>
</dbReference>
<keyword evidence="3" id="KW-1134">Transmembrane beta strand</keyword>
<dbReference type="Proteomes" id="UP000535182">
    <property type="component" value="Unassembled WGS sequence"/>
</dbReference>
<sequence length="1114" mass="121137">MNTAHSRLVKRHSGVRALIVFILAVCCSGSSAFAQEVTATITGIVTDPTGRIVANADIKAQDLDRGTIWPTHTNASGFYTITRLPVGRYEVRVVSPGFRTAVETPIELQLNQVAAVNIKLVVGSASETVQVTSEAPLLQTDTTDVGTVIDARTNVSLPLASRNYLQLTLLTPGAVTVQPTGFQSGQNAGQVARPEINGNRFDANSYLLDGMDNNDAGSNYVAYSPQPDAIQEFRVLTQNAPADFGNYMGGVISASIKEGTNSFHGTAFEFFRNDVLNANQWMNKLIPGSIIPRQKLRWNEFGGTIGGPILKNKLFFFADYQGERFDFPRTTSTISVFTTKERTGDVSELVAAGKTIVDPQTGLPFPGNVIPQHSLSQSALAIINSQYYPTPINGLLQANAHNTTAVKTDSDQGDGRLDYAASVKDHFMGRFSYSDMTVPTVNSFALDYNPYNLVSTWNFVTGYTRTISPTLLNDARLGVNYVRVGQNQTTSNFSGDATSLFKIPGLTTSFLPAMGFSGGYVSNFGTKDSVTDNYDTSIQYSDVVNWVRGKHSMRFGFQGWRIRTNGLFNGSNGQAGSFGFNTTYSGSPETDFLLGLPTNVGVGNLGSVWGQRNNVFAGFVQDDWKVTDRLTFNLGLRYETHTPFVEAHNDQVNWDPQTGIFELPGQNGNSRALYNSYNGVGNYQPRVGVAYQLMPKTTIRAAYGLSSFMEGTGLGLRLPGNPPQPIAASANYSALAYPTTTLDQGFTPVAVPAGCTIAGLESAAPNCYKGAIIYSWDKRVRPAQSNQWSMFVQHELSPSAVFQVGYVGQSTAHLTNAELLTQLVWDSPGVVSPSPFFAQNRPVINQLAYIFGTFAEAHQNYNALQTQMQGRLNHGLSYLLSYTWSRCMTDSQGFWGEGGQSSAPSAWWQNTYNPSGENGACYYNAKNVFTGYVIYDLPFGRGRQFGSNMNRAADAVVGGWKVNVIPTFRGGFPLTLSSNSDHSGTNSFQNRPDCIAPPRVLHKQTIGNGFYGYRWFDPASYQEPGAGTFGSCSVSSVYGPGEQNIDLSLAKTFAITEHQNIEFRSEFINAFNHVILDAPSNGGIDIANPDGGTIGQIKTSEGARNIQFALKYNF</sequence>
<keyword evidence="10" id="KW-1185">Reference proteome</keyword>
<evidence type="ECO:0000313" key="9">
    <source>
        <dbReference type="EMBL" id="MBB5330691.1"/>
    </source>
</evidence>
<evidence type="ECO:0000256" key="2">
    <source>
        <dbReference type="ARBA" id="ARBA00022448"/>
    </source>
</evidence>
<evidence type="ECO:0000313" key="10">
    <source>
        <dbReference type="Proteomes" id="UP000535182"/>
    </source>
</evidence>
<comment type="caution">
    <text evidence="9">The sequence shown here is derived from an EMBL/GenBank/DDBJ whole genome shotgun (WGS) entry which is preliminary data.</text>
</comment>
<keyword evidence="4" id="KW-0812">Transmembrane</keyword>
<dbReference type="InterPro" id="IPR057601">
    <property type="entry name" value="Oar-like_b-barrel"/>
</dbReference>
<dbReference type="InterPro" id="IPR036942">
    <property type="entry name" value="Beta-barrel_TonB_sf"/>
</dbReference>
<evidence type="ECO:0000256" key="6">
    <source>
        <dbReference type="ARBA" id="ARBA00023237"/>
    </source>
</evidence>
<accession>A0A9X0QHQ6</accession>
<evidence type="ECO:0000256" key="1">
    <source>
        <dbReference type="ARBA" id="ARBA00004571"/>
    </source>
</evidence>
<name>A0A9X0QHQ6_9BACT</name>
<dbReference type="SUPFAM" id="SSF49464">
    <property type="entry name" value="Carboxypeptidase regulatory domain-like"/>
    <property type="match status" value="1"/>
</dbReference>
<feature type="signal peptide" evidence="7">
    <location>
        <begin position="1"/>
        <end position="34"/>
    </location>
</feature>
<protein>
    <recommendedName>
        <fullName evidence="8">TonB-dependent transporter Oar-like beta-barrel domain-containing protein</fullName>
    </recommendedName>
</protein>
<dbReference type="Pfam" id="PF13620">
    <property type="entry name" value="CarboxypepD_reg"/>
    <property type="match status" value="1"/>
</dbReference>
<keyword evidence="2" id="KW-0813">Transport</keyword>
<dbReference type="RefSeq" id="WP_183980360.1">
    <property type="nucleotide sequence ID" value="NZ_JACHEB010000011.1"/>
</dbReference>
<evidence type="ECO:0000256" key="3">
    <source>
        <dbReference type="ARBA" id="ARBA00022452"/>
    </source>
</evidence>
<dbReference type="SUPFAM" id="SSF56935">
    <property type="entry name" value="Porins"/>
    <property type="match status" value="1"/>
</dbReference>
<evidence type="ECO:0000259" key="8">
    <source>
        <dbReference type="Pfam" id="PF25183"/>
    </source>
</evidence>
<proteinExistence type="predicted"/>
<dbReference type="PANTHER" id="PTHR30069:SF46">
    <property type="entry name" value="OAR PROTEIN"/>
    <property type="match status" value="1"/>
</dbReference>
<evidence type="ECO:0000256" key="5">
    <source>
        <dbReference type="ARBA" id="ARBA00023136"/>
    </source>
</evidence>
<evidence type="ECO:0000256" key="7">
    <source>
        <dbReference type="SAM" id="SignalP"/>
    </source>
</evidence>
<feature type="domain" description="TonB-dependent transporter Oar-like beta-barrel" evidence="8">
    <location>
        <begin position="256"/>
        <end position="1107"/>
    </location>
</feature>
<dbReference type="GO" id="GO:0009279">
    <property type="term" value="C:cell outer membrane"/>
    <property type="evidence" value="ECO:0007669"/>
    <property type="project" value="UniProtKB-SubCell"/>
</dbReference>
<dbReference type="AlphaFoldDB" id="A0A9X0QHQ6"/>
<comment type="subcellular location">
    <subcellularLocation>
        <location evidence="1">Cell outer membrane</location>
        <topology evidence="1">Multi-pass membrane protein</topology>
    </subcellularLocation>
</comment>
<gene>
    <name evidence="9" type="ORF">HDF14_004327</name>
</gene>
<organism evidence="9 10">
    <name type="scientific">Tunturiibacter gelidiferens</name>
    <dbReference type="NCBI Taxonomy" id="3069689"/>
    <lineage>
        <taxon>Bacteria</taxon>
        <taxon>Pseudomonadati</taxon>
        <taxon>Acidobacteriota</taxon>
        <taxon>Terriglobia</taxon>
        <taxon>Terriglobales</taxon>
        <taxon>Acidobacteriaceae</taxon>
        <taxon>Tunturiibacter</taxon>
    </lineage>
</organism>
<dbReference type="PANTHER" id="PTHR30069">
    <property type="entry name" value="TONB-DEPENDENT OUTER MEMBRANE RECEPTOR"/>
    <property type="match status" value="1"/>
</dbReference>
<evidence type="ECO:0000256" key="4">
    <source>
        <dbReference type="ARBA" id="ARBA00022692"/>
    </source>
</evidence>
<reference evidence="9 10" key="1">
    <citation type="submission" date="2020-08" db="EMBL/GenBank/DDBJ databases">
        <title>Genomic Encyclopedia of Type Strains, Phase IV (KMG-V): Genome sequencing to study the core and pangenomes of soil and plant-associated prokaryotes.</title>
        <authorList>
            <person name="Whitman W."/>
        </authorList>
    </citation>
    <scope>NUCLEOTIDE SEQUENCE [LARGE SCALE GENOMIC DNA]</scope>
    <source>
        <strain evidence="9 10">X5P2</strain>
    </source>
</reference>
<dbReference type="InterPro" id="IPR039426">
    <property type="entry name" value="TonB-dep_rcpt-like"/>
</dbReference>
<dbReference type="Gene3D" id="2.60.40.1120">
    <property type="entry name" value="Carboxypeptidase-like, regulatory domain"/>
    <property type="match status" value="1"/>
</dbReference>
<keyword evidence="6" id="KW-0998">Cell outer membrane</keyword>
<dbReference type="InterPro" id="IPR008969">
    <property type="entry name" value="CarboxyPept-like_regulatory"/>
</dbReference>
<dbReference type="Gene3D" id="2.40.170.20">
    <property type="entry name" value="TonB-dependent receptor, beta-barrel domain"/>
    <property type="match status" value="1"/>
</dbReference>
<dbReference type="Pfam" id="PF25183">
    <property type="entry name" value="OMP_b-brl_4"/>
    <property type="match status" value="1"/>
</dbReference>
<feature type="chain" id="PRO_5040840810" description="TonB-dependent transporter Oar-like beta-barrel domain-containing protein" evidence="7">
    <location>
        <begin position="35"/>
        <end position="1114"/>
    </location>
</feature>
<keyword evidence="5" id="KW-0472">Membrane</keyword>
<dbReference type="EMBL" id="JACHEB010000011">
    <property type="protein sequence ID" value="MBB5330691.1"/>
    <property type="molecule type" value="Genomic_DNA"/>
</dbReference>
<dbReference type="GO" id="GO:0015344">
    <property type="term" value="F:siderophore uptake transmembrane transporter activity"/>
    <property type="evidence" value="ECO:0007669"/>
    <property type="project" value="TreeGrafter"/>
</dbReference>